<evidence type="ECO:0000256" key="3">
    <source>
        <dbReference type="ARBA" id="ARBA00022705"/>
    </source>
</evidence>
<dbReference type="InterPro" id="IPR013317">
    <property type="entry name" value="DnaA_dom"/>
</dbReference>
<dbReference type="InterPro" id="IPR020591">
    <property type="entry name" value="Chromosome_initiator_DnaA-like"/>
</dbReference>
<dbReference type="GO" id="GO:0005886">
    <property type="term" value="C:plasma membrane"/>
    <property type="evidence" value="ECO:0007669"/>
    <property type="project" value="TreeGrafter"/>
</dbReference>
<proteinExistence type="inferred from homology"/>
<dbReference type="Pfam" id="PF11638">
    <property type="entry name" value="DnaA_N"/>
    <property type="match status" value="1"/>
</dbReference>
<dbReference type="GO" id="GO:0005524">
    <property type="term" value="F:ATP binding"/>
    <property type="evidence" value="ECO:0007669"/>
    <property type="project" value="UniProtKB-UniRule"/>
</dbReference>
<dbReference type="Gene3D" id="1.10.1750.10">
    <property type="match status" value="1"/>
</dbReference>
<keyword evidence="6 8" id="KW-0446">Lipid-binding</keyword>
<evidence type="ECO:0000256" key="2">
    <source>
        <dbReference type="ARBA" id="ARBA00022490"/>
    </source>
</evidence>
<evidence type="ECO:0000256" key="9">
    <source>
        <dbReference type="NCBIfam" id="TIGR00362"/>
    </source>
</evidence>
<dbReference type="SUPFAM" id="SSF48295">
    <property type="entry name" value="TrpR-like"/>
    <property type="match status" value="1"/>
</dbReference>
<keyword evidence="12" id="KW-0472">Membrane</keyword>
<dbReference type="InterPro" id="IPR013159">
    <property type="entry name" value="DnaA_C"/>
</dbReference>
<dbReference type="CDD" id="cd00009">
    <property type="entry name" value="AAA"/>
    <property type="match status" value="1"/>
</dbReference>
<keyword evidence="5 8" id="KW-0067">ATP-binding</keyword>
<sequence length="543" mass="61902">MLLGLKLSALNLLGNLSIETHLLIYTAIIYTVYLRKNVFLRNPKNMFHLCLQQFFLEMFHVEHGKGCWNFFVGFPQSPVENVDNFLVSCGYVIEFSTGGVENMDPKELWKRFLLEIQKYVSKPAFEMWFKDSAIDSLSEDKVTISVSSDTAKDYIEENYMPIVKEALRRITGMALEVEVIVQKKNTPDVFSDNPVKKGKPKSLIRLNPRYTFDEFVVGDSNRLAYAGARAVAENPGKRFNPLFIWGGVGLGKTHLLHAIGNYLLQQQEPDMQVLYITAEEFTNEMVESIKKNSPEDFRAHYRTVDVLLIDDIQFIAGKEATQTEFFHTFNTLYQAGKQIVITSDHPPQELTLLEDRLRSRFQQGLTVDIQRPDFETRVAILERKAQKEGLDVPSEVIEFIAHAVATNIRELEGALTKVTALATLQNVPMTLGLAKQALGDVNTNQSAVLNAQTIAEQVASYFGMTLEDLKSSKRNQDLVMPRQIAMYLIRQYTDMSYPEIAAFFNKKDHTTVMYAITKIKDAQLNNVSIRHYVNDIKKRLNLL</sequence>
<comment type="caution">
    <text evidence="8">Lacks conserved residue(s) required for the propagation of feature annotation.</text>
</comment>
<dbReference type="STRING" id="309798.COPRO5265_0062"/>
<protein>
    <recommendedName>
        <fullName evidence="8 9">Chromosomal replication initiator protein DnaA</fullName>
    </recommendedName>
</protein>
<comment type="subcellular location">
    <subcellularLocation>
        <location evidence="8">Cytoplasm</location>
    </subcellularLocation>
</comment>
<evidence type="ECO:0000256" key="7">
    <source>
        <dbReference type="ARBA" id="ARBA00023125"/>
    </source>
</evidence>
<keyword evidence="4 8" id="KW-0547">Nucleotide-binding</keyword>
<evidence type="ECO:0000259" key="13">
    <source>
        <dbReference type="SMART" id="SM00382"/>
    </source>
</evidence>
<dbReference type="SUPFAM" id="SSF52540">
    <property type="entry name" value="P-loop containing nucleoside triphosphate hydrolases"/>
    <property type="match status" value="1"/>
</dbReference>
<dbReference type="GO" id="GO:0006275">
    <property type="term" value="P:regulation of DNA replication"/>
    <property type="evidence" value="ECO:0007669"/>
    <property type="project" value="UniProtKB-UniRule"/>
</dbReference>
<feature type="transmembrane region" description="Helical" evidence="12">
    <location>
        <begin position="12"/>
        <end position="34"/>
    </location>
</feature>
<dbReference type="GO" id="GO:0003688">
    <property type="term" value="F:DNA replication origin binding"/>
    <property type="evidence" value="ECO:0007669"/>
    <property type="project" value="UniProtKB-UniRule"/>
</dbReference>
<comment type="function">
    <text evidence="8 10">Plays an essential role in the initiation and regulation of chromosomal replication. ATP-DnaA binds to the origin of replication (oriC) to initiate formation of the DNA replication initiation complex once per cell cycle. Binds the DnaA box (a 9 base pair repeat at the origin) and separates the double-stranded (ds)DNA. Forms a right-handed helical filament on oriC DNA; dsDNA binds to the exterior of the filament while single-stranded (ss)DNA is stabiized in the filament's interior. The ATP-DnaA-oriC complex binds and stabilizes one strand of the AT-rich DNA unwinding element (DUE), permitting loading of DNA polymerase. After initiation quickly degrades to an ADP-DnaA complex that is not apt for DNA replication. Binds acidic phospholipids.</text>
</comment>
<dbReference type="InterPro" id="IPR010921">
    <property type="entry name" value="Trp_repressor/repl_initiator"/>
</dbReference>
<evidence type="ECO:0000256" key="1">
    <source>
        <dbReference type="ARBA" id="ARBA00006583"/>
    </source>
</evidence>
<dbReference type="InterPro" id="IPR001957">
    <property type="entry name" value="Chromosome_initiator_DnaA"/>
</dbReference>
<evidence type="ECO:0000256" key="5">
    <source>
        <dbReference type="ARBA" id="ARBA00022840"/>
    </source>
</evidence>
<feature type="domain" description="AAA+ ATPase" evidence="13">
    <location>
        <begin position="238"/>
        <end position="371"/>
    </location>
</feature>
<comment type="domain">
    <text evidence="8">Domain I is involved in oligomerization and binding regulators, domain II is flexibile and of varying length in different bacteria, domain III forms the AAA+ region, while domain IV binds dsDNA.</text>
</comment>
<dbReference type="InterPro" id="IPR027417">
    <property type="entry name" value="P-loop_NTPase"/>
</dbReference>
<feature type="domain" description="Chromosomal replication initiator DnaA C-terminal" evidence="14">
    <location>
        <begin position="450"/>
        <end position="519"/>
    </location>
</feature>
<dbReference type="Pfam" id="PF00308">
    <property type="entry name" value="Bac_DnaA"/>
    <property type="match status" value="1"/>
</dbReference>
<dbReference type="PANTHER" id="PTHR30050:SF2">
    <property type="entry name" value="CHROMOSOMAL REPLICATION INITIATOR PROTEIN DNAA"/>
    <property type="match status" value="1"/>
</dbReference>
<evidence type="ECO:0000256" key="8">
    <source>
        <dbReference type="HAMAP-Rule" id="MF_00377"/>
    </source>
</evidence>
<evidence type="ECO:0000313" key="16">
    <source>
        <dbReference type="Proteomes" id="UP000001732"/>
    </source>
</evidence>
<keyword evidence="7 8" id="KW-0238">DNA-binding</keyword>
<feature type="binding site" evidence="8">
    <location>
        <position position="249"/>
    </location>
    <ligand>
        <name>ATP</name>
        <dbReference type="ChEBI" id="CHEBI:30616"/>
    </ligand>
</feature>
<dbReference type="FunFam" id="3.40.50.300:FF:000668">
    <property type="entry name" value="Chromosomal replication initiator protein DnaA"/>
    <property type="match status" value="1"/>
</dbReference>
<dbReference type="HAMAP" id="MF_00377">
    <property type="entry name" value="DnaA_bact"/>
    <property type="match status" value="1"/>
</dbReference>
<evidence type="ECO:0000313" key="15">
    <source>
        <dbReference type="EMBL" id="ACI17082.1"/>
    </source>
</evidence>
<keyword evidence="3 8" id="KW-0235">DNA replication</keyword>
<dbReference type="InterPro" id="IPR038454">
    <property type="entry name" value="DnaA_N_sf"/>
</dbReference>
<feature type="region of interest" description="Domain I, interacts with DnaA modulators" evidence="8">
    <location>
        <begin position="1"/>
        <end position="200"/>
    </location>
</feature>
<evidence type="ECO:0000256" key="4">
    <source>
        <dbReference type="ARBA" id="ARBA00022741"/>
    </source>
</evidence>
<dbReference type="CDD" id="cd06571">
    <property type="entry name" value="Bac_DnaA_C"/>
    <property type="match status" value="1"/>
</dbReference>
<dbReference type="FunFam" id="1.10.8.60:FF:000003">
    <property type="entry name" value="Chromosomal replication initiator protein DnaA"/>
    <property type="match status" value="1"/>
</dbReference>
<evidence type="ECO:0000259" key="14">
    <source>
        <dbReference type="SMART" id="SM00760"/>
    </source>
</evidence>
<dbReference type="Gene3D" id="3.30.300.180">
    <property type="match status" value="1"/>
</dbReference>
<feature type="binding site" evidence="8">
    <location>
        <position position="252"/>
    </location>
    <ligand>
        <name>ATP</name>
        <dbReference type="ChEBI" id="CHEBI:30616"/>
    </ligand>
</feature>
<keyword evidence="12" id="KW-0812">Transmembrane</keyword>
<gene>
    <name evidence="8 15" type="primary">dnaA</name>
    <name evidence="15" type="ordered locus">COPRO5265_0062</name>
</gene>
<dbReference type="SMART" id="SM00760">
    <property type="entry name" value="Bac_DnaA_C"/>
    <property type="match status" value="1"/>
</dbReference>
<dbReference type="EMBL" id="CP001145">
    <property type="protein sequence ID" value="ACI17082.1"/>
    <property type="molecule type" value="Genomic_DNA"/>
</dbReference>
<evidence type="ECO:0000256" key="6">
    <source>
        <dbReference type="ARBA" id="ARBA00023121"/>
    </source>
</evidence>
<keyword evidence="16" id="KW-1185">Reference proteome</keyword>
<dbReference type="PROSITE" id="PS01008">
    <property type="entry name" value="DNAA"/>
    <property type="match status" value="1"/>
</dbReference>
<dbReference type="Gene3D" id="1.10.8.60">
    <property type="match status" value="1"/>
</dbReference>
<dbReference type="KEGG" id="cpo:COPRO5265_0062"/>
<feature type="binding site" evidence="8">
    <location>
        <position position="251"/>
    </location>
    <ligand>
        <name>ATP</name>
        <dbReference type="ChEBI" id="CHEBI:30616"/>
    </ligand>
</feature>
<comment type="similarity">
    <text evidence="1 8 11">Belongs to the DnaA family.</text>
</comment>
<feature type="binding site" evidence="8">
    <location>
        <position position="253"/>
    </location>
    <ligand>
        <name>ATP</name>
        <dbReference type="ChEBI" id="CHEBI:30616"/>
    </ligand>
</feature>
<dbReference type="SMART" id="SM00382">
    <property type="entry name" value="AAA"/>
    <property type="match status" value="1"/>
</dbReference>
<dbReference type="GO" id="GO:0006270">
    <property type="term" value="P:DNA replication initiation"/>
    <property type="evidence" value="ECO:0007669"/>
    <property type="project" value="UniProtKB-UniRule"/>
</dbReference>
<dbReference type="Pfam" id="PF08299">
    <property type="entry name" value="Bac_DnaA_C"/>
    <property type="match status" value="1"/>
</dbReference>
<dbReference type="PRINTS" id="PR00051">
    <property type="entry name" value="DNAA"/>
</dbReference>
<dbReference type="PANTHER" id="PTHR30050">
    <property type="entry name" value="CHROMOSOMAL REPLICATION INITIATOR PROTEIN DNAA"/>
    <property type="match status" value="1"/>
</dbReference>
<accession>B5Y6N7</accession>
<dbReference type="InterPro" id="IPR018312">
    <property type="entry name" value="Chromosome_initiator_DnaA_CS"/>
</dbReference>
<comment type="subunit">
    <text evidence="8">Oligomerizes as a right-handed, spiral filament on DNA at oriC.</text>
</comment>
<feature type="region of interest" description="Domain IV, binds dsDNA" evidence="8">
    <location>
        <begin position="423"/>
        <end position="543"/>
    </location>
</feature>
<name>B5Y6N7_COPPD</name>
<keyword evidence="12" id="KW-1133">Transmembrane helix</keyword>
<reference evidence="16" key="1">
    <citation type="submission" date="2008-08" db="EMBL/GenBank/DDBJ databases">
        <title>The complete genome sequence of Coprothermobacter proteolyticus strain ATCC 5245 / DSM 5265 / BT.</title>
        <authorList>
            <person name="Dodson R.J."/>
            <person name="Durkin A.S."/>
            <person name="Wu M."/>
            <person name="Eisen J."/>
            <person name="Sutton G."/>
        </authorList>
    </citation>
    <scope>NUCLEOTIDE SEQUENCE [LARGE SCALE GENOMIC DNA]</scope>
    <source>
        <strain evidence="16">ATCC 35245 / DSM 5265 / OCM 4 / BT</strain>
    </source>
</reference>
<evidence type="ECO:0000256" key="11">
    <source>
        <dbReference type="RuleBase" id="RU004227"/>
    </source>
</evidence>
<dbReference type="GO" id="GO:0005737">
    <property type="term" value="C:cytoplasm"/>
    <property type="evidence" value="ECO:0007669"/>
    <property type="project" value="UniProtKB-SubCell"/>
</dbReference>
<evidence type="ECO:0000256" key="12">
    <source>
        <dbReference type="SAM" id="Phobius"/>
    </source>
</evidence>
<dbReference type="GO" id="GO:0008289">
    <property type="term" value="F:lipid binding"/>
    <property type="evidence" value="ECO:0007669"/>
    <property type="project" value="UniProtKB-KW"/>
</dbReference>
<dbReference type="Gene3D" id="3.40.50.300">
    <property type="entry name" value="P-loop containing nucleotide triphosphate hydrolases"/>
    <property type="match status" value="1"/>
</dbReference>
<dbReference type="AlphaFoldDB" id="B5Y6N7"/>
<dbReference type="InterPro" id="IPR024633">
    <property type="entry name" value="DnaA_N_dom"/>
</dbReference>
<dbReference type="Proteomes" id="UP000001732">
    <property type="component" value="Chromosome"/>
</dbReference>
<reference evidence="15 16" key="2">
    <citation type="journal article" date="2014" name="Genome Announc.">
        <title>Complete Genome Sequence of Coprothermobacter proteolyticus DSM 5265.</title>
        <authorList>
            <person name="Alexiev A."/>
            <person name="Coil D.A."/>
            <person name="Badger J.H."/>
            <person name="Enticknap J."/>
            <person name="Ward N."/>
            <person name="Robb F.T."/>
            <person name="Eisen J.A."/>
        </authorList>
    </citation>
    <scope>NUCLEOTIDE SEQUENCE [LARGE SCALE GENOMIC DNA]</scope>
    <source>
        <strain evidence="16">ATCC 35245 / DSM 5265 / OCM 4 / BT</strain>
    </source>
</reference>
<organism evidence="15 16">
    <name type="scientific">Coprothermobacter proteolyticus (strain ATCC 35245 / DSM 5265 / OCM 4 / BT)</name>
    <dbReference type="NCBI Taxonomy" id="309798"/>
    <lineage>
        <taxon>Bacteria</taxon>
        <taxon>Pseudomonadati</taxon>
        <taxon>Coprothermobacterota</taxon>
        <taxon>Coprothermobacteria</taxon>
        <taxon>Coprothermobacterales</taxon>
        <taxon>Coprothermobacteraceae</taxon>
        <taxon>Coprothermobacter</taxon>
    </lineage>
</organism>
<dbReference type="NCBIfam" id="TIGR00362">
    <property type="entry name" value="DnaA"/>
    <property type="match status" value="1"/>
</dbReference>
<keyword evidence="2 8" id="KW-0963">Cytoplasm</keyword>
<dbReference type="eggNOG" id="COG0593">
    <property type="taxonomic scope" value="Bacteria"/>
</dbReference>
<evidence type="ECO:0000256" key="10">
    <source>
        <dbReference type="RuleBase" id="RU000577"/>
    </source>
</evidence>
<dbReference type="InterPro" id="IPR003593">
    <property type="entry name" value="AAA+_ATPase"/>
</dbReference>